<dbReference type="Pfam" id="PF13976">
    <property type="entry name" value="gag_pre-integrs"/>
    <property type="match status" value="1"/>
</dbReference>
<dbReference type="Pfam" id="PF07727">
    <property type="entry name" value="RVT_2"/>
    <property type="match status" value="1"/>
</dbReference>
<feature type="domain" description="GAG-pre-integrase" evidence="3">
    <location>
        <begin position="322"/>
        <end position="366"/>
    </location>
</feature>
<evidence type="ECO:0008006" key="7">
    <source>
        <dbReference type="Google" id="ProtNLM"/>
    </source>
</evidence>
<dbReference type="EMBL" id="JARYMX010000005">
    <property type="protein sequence ID" value="KAJ9546436.1"/>
    <property type="molecule type" value="Genomic_DNA"/>
</dbReference>
<keyword evidence="6" id="KW-1185">Reference proteome</keyword>
<feature type="domain" description="Retrovirus-related Pol polyprotein from transposon TNT 1-94-like beta-barrel" evidence="4">
    <location>
        <begin position="194"/>
        <end position="276"/>
    </location>
</feature>
<name>A0AA38T2T6_9ASTR</name>
<accession>A0AA38T2T6</accession>
<sequence length="659" mass="74167">MVENLLPPPTHSTSNITLLSILSKGKLTVPNYLDWIRSLRISLRYEDKEYLLDEDLPILEDGAIPEAVVEYDKHGMLRSVEASMGKTQSAHSTAPVLAIREGGCKKKKVSHPKGKGKAKAVPCNQGPKRKAETSDISPTSDPKEAICFYCQEKVHWKRSCPKYLEDLNMNKAKGCGTSGIFKIELHSTLVSNSWILDTGCSTHICSNSQGLKESRTLKHGELNLIMGNRMTAVVTKIGDLELVLSSGLSIKLLDCCYSQDMAQNIISFNALYKDGFKSKFDNDNGCILVYKNGCFYFKATPCNDVYESVICLGRNNNNLTLNVGSSNSELNKSSFWHHRLVHINKKRIAKLQSNGILESFDLKSDEESHILNLVPTKKVAKTPSEMWTRTRPSLAHIKVWGCEVSIWRKTNDKLEPRAEKCLFVGDTPIAKIKSIRILLAIAAFHDYEIWQMDAKTAFLNGKLDEDVYMAQPEGFVHAKYLDKVCKLKRPVVSFALSMVSRYQGNPGESHWTAVKNILKYLWRTKDVFLVYDGKDELQDTVADSTCESEYIPASEAAKEAWLKNFIGDLGVIPSMSEPIEIFCDNEGAFALTKEPKDHGKSKHIEMKYHFVRHKVEDKQIMVGKVPTKENPTDPFTKTLTRPKHEYHTEAIGVRNINLS</sequence>
<dbReference type="CDD" id="cd09272">
    <property type="entry name" value="RNase_HI_RT_Ty1"/>
    <property type="match status" value="1"/>
</dbReference>
<dbReference type="InterPro" id="IPR036875">
    <property type="entry name" value="Znf_CCHC_sf"/>
</dbReference>
<feature type="compositionally biased region" description="Basic residues" evidence="1">
    <location>
        <begin position="107"/>
        <end position="118"/>
    </location>
</feature>
<dbReference type="GO" id="GO:0003676">
    <property type="term" value="F:nucleic acid binding"/>
    <property type="evidence" value="ECO:0007669"/>
    <property type="project" value="InterPro"/>
</dbReference>
<dbReference type="Pfam" id="PF22936">
    <property type="entry name" value="Pol_BBD"/>
    <property type="match status" value="1"/>
</dbReference>
<proteinExistence type="predicted"/>
<organism evidence="5 6">
    <name type="scientific">Centaurea solstitialis</name>
    <name type="common">yellow star-thistle</name>
    <dbReference type="NCBI Taxonomy" id="347529"/>
    <lineage>
        <taxon>Eukaryota</taxon>
        <taxon>Viridiplantae</taxon>
        <taxon>Streptophyta</taxon>
        <taxon>Embryophyta</taxon>
        <taxon>Tracheophyta</taxon>
        <taxon>Spermatophyta</taxon>
        <taxon>Magnoliopsida</taxon>
        <taxon>eudicotyledons</taxon>
        <taxon>Gunneridae</taxon>
        <taxon>Pentapetalae</taxon>
        <taxon>asterids</taxon>
        <taxon>campanulids</taxon>
        <taxon>Asterales</taxon>
        <taxon>Asteraceae</taxon>
        <taxon>Carduoideae</taxon>
        <taxon>Cardueae</taxon>
        <taxon>Centaureinae</taxon>
        <taxon>Centaurea</taxon>
    </lineage>
</organism>
<dbReference type="SUPFAM" id="SSF57756">
    <property type="entry name" value="Retrovirus zinc finger-like domains"/>
    <property type="match status" value="1"/>
</dbReference>
<comment type="caution">
    <text evidence="5">The sequence shown here is derived from an EMBL/GenBank/DDBJ whole genome shotgun (WGS) entry which is preliminary data.</text>
</comment>
<feature type="domain" description="Reverse transcriptase Ty1/copia-type" evidence="2">
    <location>
        <begin position="427"/>
        <end position="491"/>
    </location>
</feature>
<evidence type="ECO:0000313" key="5">
    <source>
        <dbReference type="EMBL" id="KAJ9546436.1"/>
    </source>
</evidence>
<dbReference type="InterPro" id="IPR013103">
    <property type="entry name" value="RVT_2"/>
</dbReference>
<dbReference type="Proteomes" id="UP001172457">
    <property type="component" value="Chromosome 5"/>
</dbReference>
<dbReference type="InterPro" id="IPR054722">
    <property type="entry name" value="PolX-like_BBD"/>
</dbReference>
<dbReference type="GO" id="GO:0008270">
    <property type="term" value="F:zinc ion binding"/>
    <property type="evidence" value="ECO:0007669"/>
    <property type="project" value="InterPro"/>
</dbReference>
<dbReference type="InterPro" id="IPR025724">
    <property type="entry name" value="GAG-pre-integrase_dom"/>
</dbReference>
<evidence type="ECO:0000259" key="4">
    <source>
        <dbReference type="Pfam" id="PF22936"/>
    </source>
</evidence>
<dbReference type="PANTHER" id="PTHR11439:SF496">
    <property type="entry name" value="RNA-DIRECTED DNA POLYMERASE"/>
    <property type="match status" value="1"/>
</dbReference>
<protein>
    <recommendedName>
        <fullName evidence="7">CCHC-type domain-containing protein</fullName>
    </recommendedName>
</protein>
<evidence type="ECO:0000256" key="1">
    <source>
        <dbReference type="SAM" id="MobiDB-lite"/>
    </source>
</evidence>
<evidence type="ECO:0000313" key="6">
    <source>
        <dbReference type="Proteomes" id="UP001172457"/>
    </source>
</evidence>
<reference evidence="5" key="1">
    <citation type="submission" date="2023-03" db="EMBL/GenBank/DDBJ databases">
        <title>Chromosome-scale reference genome and RAD-based genetic map of yellow starthistle (Centaurea solstitialis) reveal putative structural variation and QTLs associated with invader traits.</title>
        <authorList>
            <person name="Reatini B."/>
            <person name="Cang F.A."/>
            <person name="Jiang Q."/>
            <person name="Mckibben M.T.W."/>
            <person name="Barker M.S."/>
            <person name="Rieseberg L.H."/>
            <person name="Dlugosch K.M."/>
        </authorList>
    </citation>
    <scope>NUCLEOTIDE SEQUENCE</scope>
    <source>
        <strain evidence="5">CAN-66</strain>
        <tissue evidence="5">Leaf</tissue>
    </source>
</reference>
<gene>
    <name evidence="5" type="ORF">OSB04_018979</name>
</gene>
<evidence type="ECO:0000259" key="3">
    <source>
        <dbReference type="Pfam" id="PF13976"/>
    </source>
</evidence>
<dbReference type="Gene3D" id="4.10.60.10">
    <property type="entry name" value="Zinc finger, CCHC-type"/>
    <property type="match status" value="1"/>
</dbReference>
<dbReference type="PANTHER" id="PTHR11439">
    <property type="entry name" value="GAG-POL-RELATED RETROTRANSPOSON"/>
    <property type="match status" value="1"/>
</dbReference>
<feature type="region of interest" description="Disordered" evidence="1">
    <location>
        <begin position="107"/>
        <end position="138"/>
    </location>
</feature>
<dbReference type="AlphaFoldDB" id="A0AA38T2T6"/>
<evidence type="ECO:0000259" key="2">
    <source>
        <dbReference type="Pfam" id="PF07727"/>
    </source>
</evidence>